<accession>A0A1X6PIT9</accession>
<proteinExistence type="predicted"/>
<dbReference type="AlphaFoldDB" id="A0A1X6PIT9"/>
<evidence type="ECO:0000313" key="2">
    <source>
        <dbReference type="EMBL" id="OSX80772.1"/>
    </source>
</evidence>
<sequence length="727" mass="77384">MTTRAAAAAAAAAAAVRSVSDSALPRSVPADLPAAPGASQEMTGSAGELNVQLGGALVMVEQCKVVMEGAATAVRKLTDRLSDTALRVSDLATVAAAVSDATGRYDAARAAYADALANHGRVAAQLRNKVGPRRPSPGLPSPSPEPEVRKGVSAPGPAGDTSVTYRFTRPSASASDSQSSKSKPLSGPCTFILPSHDPTCPPRIFPVLQPTPEDVAILAASKEGPRLAVGMLAVTAPVGRSLREQSDGPDNMAARTVSSVVGGLDAFYVPRGVRALKRKQLRELQQPLVYCGLDNAPDVAYGFMYAQVQYILAVQELKRPVFSPVEAIQQVSRYACAAAVGLCQGGVDHMNVLVPMIICIGHLELHGAAFMAAPSFPVAVLTSGLLNLMSKEGAAAAHLHRLKAMQQVKLSRQLVVNAASRGASTSAGSSEVGVCVPRRTAWHRPSFALSTLWPKFGCATTARKVSSDELLHHLTLVFQALYGGPATRFVCFPVCYAQGILVPGASGAGLSALLFPNLEAQEYKIGLPGDLSTAKKYVVAVREAMLAVHEAGVIHGDLYISNIMWRSPSTDAVEVKFIDWDTAFFAQDGVPADLAEIWMHKPKWRSYKGPSQPVDERSAVCLLDSFMLDTLGYFCDDDPQLWQIWQRAADDKMDMYELNGVFLDMQWLYVRQKGWAKDTDPDPRAKYGFPAGTYVAAGSSRSGIDPPSQQGSVATREQAAAKRQRTA</sequence>
<feature type="compositionally biased region" description="Pro residues" evidence="1">
    <location>
        <begin position="134"/>
        <end position="145"/>
    </location>
</feature>
<organism evidence="2 3">
    <name type="scientific">Porphyra umbilicalis</name>
    <name type="common">Purple laver</name>
    <name type="synonym">Red alga</name>
    <dbReference type="NCBI Taxonomy" id="2786"/>
    <lineage>
        <taxon>Eukaryota</taxon>
        <taxon>Rhodophyta</taxon>
        <taxon>Bangiophyceae</taxon>
        <taxon>Bangiales</taxon>
        <taxon>Bangiaceae</taxon>
        <taxon>Porphyra</taxon>
    </lineage>
</organism>
<name>A0A1X6PIT9_PORUM</name>
<gene>
    <name evidence="2" type="ORF">BU14_0032s0030</name>
</gene>
<feature type="compositionally biased region" description="Polar residues" evidence="1">
    <location>
        <begin position="699"/>
        <end position="715"/>
    </location>
</feature>
<evidence type="ECO:0008006" key="4">
    <source>
        <dbReference type="Google" id="ProtNLM"/>
    </source>
</evidence>
<evidence type="ECO:0000313" key="3">
    <source>
        <dbReference type="Proteomes" id="UP000218209"/>
    </source>
</evidence>
<feature type="region of interest" description="Disordered" evidence="1">
    <location>
        <begin position="698"/>
        <end position="727"/>
    </location>
</feature>
<protein>
    <recommendedName>
        <fullName evidence="4">Protein kinase domain-containing protein</fullName>
    </recommendedName>
</protein>
<evidence type="ECO:0000256" key="1">
    <source>
        <dbReference type="SAM" id="MobiDB-lite"/>
    </source>
</evidence>
<dbReference type="Gene3D" id="1.10.510.10">
    <property type="entry name" value="Transferase(Phosphotransferase) domain 1"/>
    <property type="match status" value="1"/>
</dbReference>
<dbReference type="EMBL" id="KV918768">
    <property type="protein sequence ID" value="OSX80772.1"/>
    <property type="molecule type" value="Genomic_DNA"/>
</dbReference>
<dbReference type="OrthoDB" id="190089at2759"/>
<reference evidence="2 3" key="1">
    <citation type="submission" date="2017-03" db="EMBL/GenBank/DDBJ databases">
        <title>WGS assembly of Porphyra umbilicalis.</title>
        <authorList>
            <person name="Brawley S.H."/>
            <person name="Blouin N.A."/>
            <person name="Ficko-Blean E."/>
            <person name="Wheeler G.L."/>
            <person name="Lohr M."/>
            <person name="Goodson H.V."/>
            <person name="Jenkins J.W."/>
            <person name="Blaby-Haas C.E."/>
            <person name="Helliwell K.E."/>
            <person name="Chan C."/>
            <person name="Marriage T."/>
            <person name="Bhattacharya D."/>
            <person name="Klein A.S."/>
            <person name="Badis Y."/>
            <person name="Brodie J."/>
            <person name="Cao Y."/>
            <person name="Collen J."/>
            <person name="Dittami S.M."/>
            <person name="Gachon C.M."/>
            <person name="Green B.R."/>
            <person name="Karpowicz S."/>
            <person name="Kim J.W."/>
            <person name="Kudahl U."/>
            <person name="Lin S."/>
            <person name="Michel G."/>
            <person name="Mittag M."/>
            <person name="Olson B.J."/>
            <person name="Pangilinan J."/>
            <person name="Peng Y."/>
            <person name="Qiu H."/>
            <person name="Shu S."/>
            <person name="Singer J.T."/>
            <person name="Smith A.G."/>
            <person name="Sprecher B.N."/>
            <person name="Wagner V."/>
            <person name="Wang W."/>
            <person name="Wang Z.-Y."/>
            <person name="Yan J."/>
            <person name="Yarish C."/>
            <person name="Zoeuner-Riek S."/>
            <person name="Zhuang Y."/>
            <person name="Zou Y."/>
            <person name="Lindquist E.A."/>
            <person name="Grimwood J."/>
            <person name="Barry K."/>
            <person name="Rokhsar D.S."/>
            <person name="Schmutz J."/>
            <person name="Stiller J.W."/>
            <person name="Grossman A.R."/>
            <person name="Prochnik S.E."/>
        </authorList>
    </citation>
    <scope>NUCLEOTIDE SEQUENCE [LARGE SCALE GENOMIC DNA]</scope>
    <source>
        <strain evidence="2">4086291</strain>
    </source>
</reference>
<dbReference type="Proteomes" id="UP000218209">
    <property type="component" value="Unassembled WGS sequence"/>
</dbReference>
<dbReference type="SUPFAM" id="SSF56112">
    <property type="entry name" value="Protein kinase-like (PK-like)"/>
    <property type="match status" value="1"/>
</dbReference>
<dbReference type="Pfam" id="PF06293">
    <property type="entry name" value="Kdo"/>
    <property type="match status" value="1"/>
</dbReference>
<feature type="region of interest" description="Disordered" evidence="1">
    <location>
        <begin position="125"/>
        <end position="189"/>
    </location>
</feature>
<dbReference type="InterPro" id="IPR011009">
    <property type="entry name" value="Kinase-like_dom_sf"/>
</dbReference>
<keyword evidence="3" id="KW-1185">Reference proteome</keyword>
<feature type="compositionally biased region" description="Low complexity" evidence="1">
    <location>
        <begin position="170"/>
        <end position="186"/>
    </location>
</feature>